<evidence type="ECO:0000313" key="1">
    <source>
        <dbReference type="EMBL" id="KAJ7539833.1"/>
    </source>
</evidence>
<evidence type="ECO:0000313" key="2">
    <source>
        <dbReference type="Proteomes" id="UP001162992"/>
    </source>
</evidence>
<dbReference type="Proteomes" id="UP001162992">
    <property type="component" value="Chromosome 11"/>
</dbReference>
<name>A0ACC2CCT0_DIPCM</name>
<reference evidence="2" key="1">
    <citation type="journal article" date="2024" name="Proc. Natl. Acad. Sci. U.S.A.">
        <title>Extraordinary preservation of gene collinearity over three hundred million years revealed in homosporous lycophytes.</title>
        <authorList>
            <person name="Li C."/>
            <person name="Wickell D."/>
            <person name="Kuo L.Y."/>
            <person name="Chen X."/>
            <person name="Nie B."/>
            <person name="Liao X."/>
            <person name="Peng D."/>
            <person name="Ji J."/>
            <person name="Jenkins J."/>
            <person name="Williams M."/>
            <person name="Shu S."/>
            <person name="Plott C."/>
            <person name="Barry K."/>
            <person name="Rajasekar S."/>
            <person name="Grimwood J."/>
            <person name="Han X."/>
            <person name="Sun S."/>
            <person name="Hou Z."/>
            <person name="He W."/>
            <person name="Dai G."/>
            <person name="Sun C."/>
            <person name="Schmutz J."/>
            <person name="Leebens-Mack J.H."/>
            <person name="Li F.W."/>
            <person name="Wang L."/>
        </authorList>
    </citation>
    <scope>NUCLEOTIDE SEQUENCE [LARGE SCALE GENOMIC DNA]</scope>
    <source>
        <strain evidence="2">cv. PW_Plant_1</strain>
    </source>
</reference>
<gene>
    <name evidence="1" type="ORF">O6H91_11G110900</name>
</gene>
<accession>A0ACC2CCT0</accession>
<protein>
    <submittedName>
        <fullName evidence="1">Uncharacterized protein</fullName>
    </submittedName>
</protein>
<comment type="caution">
    <text evidence="1">The sequence shown here is derived from an EMBL/GenBank/DDBJ whole genome shotgun (WGS) entry which is preliminary data.</text>
</comment>
<keyword evidence="2" id="KW-1185">Reference proteome</keyword>
<organism evidence="1 2">
    <name type="scientific">Diphasiastrum complanatum</name>
    <name type="common">Issler's clubmoss</name>
    <name type="synonym">Lycopodium complanatum</name>
    <dbReference type="NCBI Taxonomy" id="34168"/>
    <lineage>
        <taxon>Eukaryota</taxon>
        <taxon>Viridiplantae</taxon>
        <taxon>Streptophyta</taxon>
        <taxon>Embryophyta</taxon>
        <taxon>Tracheophyta</taxon>
        <taxon>Lycopodiopsida</taxon>
        <taxon>Lycopodiales</taxon>
        <taxon>Lycopodiaceae</taxon>
        <taxon>Lycopodioideae</taxon>
        <taxon>Diphasiastrum</taxon>
    </lineage>
</organism>
<proteinExistence type="predicted"/>
<dbReference type="EMBL" id="CM055102">
    <property type="protein sequence ID" value="KAJ7539833.1"/>
    <property type="molecule type" value="Genomic_DNA"/>
</dbReference>
<sequence length="197" mass="22336">MVRPHFSAFTLSTRFLKDSLQSHSTDALHAGFVESDSDIIFSRTSVFRATMIVVGLLLIVLICIARWDSILDCLFCDRFFLSHPRAQEQVLTTEMQKVWSKHAVFDAVPIVKYSARPSDCSHEAKASTTECMICLNEFTEGEMIRILPNCGHIFHVQCIDLWFVCHTSCPVCRKNIEQNRPSSFKCHHPPLSLTSAS</sequence>